<sequence length="249" mass="27397">MKRKLPLILVASSAIMLAASTIGSTKATLTYMSDNYLAQIDIKSIGVTLTENGNDVSWRDYKHKDDDWSEATGVLLGDMLENAGDEKLILDKKYDERLAVKNSGSIDEYVRVTVQHYWADKETGDKLSNLDPSKIQIGFTNDGWTEDESAKTTERNVFYYNSILKKGQTSPDFADKISIAGDIATIVDQTSQTDDNGLTTITTTYEYDGALFVLEVTVDAVQTHNAKDAIKSAWGVDVNISDDGALSLE</sequence>
<dbReference type="RefSeq" id="WP_022293432.1">
    <property type="nucleotide sequence ID" value="NZ_CP143947.1"/>
</dbReference>
<dbReference type="Proteomes" id="UP000095673">
    <property type="component" value="Unassembled WGS sequence"/>
</dbReference>
<proteinExistence type="predicted"/>
<evidence type="ECO:0000313" key="4">
    <source>
        <dbReference type="EMBL" id="MCB6936813.1"/>
    </source>
</evidence>
<reference evidence="4" key="2">
    <citation type="submission" date="2021-10" db="EMBL/GenBank/DDBJ databases">
        <title>Collection of gut derived symbiotic bacterial strains cultured from healthy donors.</title>
        <authorList>
            <person name="Lin H."/>
            <person name="Littmann E."/>
            <person name="Kohout C."/>
            <person name="Pamer E.G."/>
        </authorList>
    </citation>
    <scope>NUCLEOTIDE SEQUENCE</scope>
    <source>
        <strain evidence="4">DFI.9.42</strain>
    </source>
</reference>
<evidence type="ECO:0000256" key="1">
    <source>
        <dbReference type="SAM" id="SignalP"/>
    </source>
</evidence>
<evidence type="ECO:0000313" key="6">
    <source>
        <dbReference type="Proteomes" id="UP000095673"/>
    </source>
</evidence>
<dbReference type="EMBL" id="CYYW01000001">
    <property type="protein sequence ID" value="CUN37334.1"/>
    <property type="molecule type" value="Genomic_DNA"/>
</dbReference>
<feature type="chain" id="PRO_5042682951" evidence="1">
    <location>
        <begin position="19"/>
        <end position="249"/>
    </location>
</feature>
<dbReference type="AlphaFoldDB" id="A0A173WD29"/>
<dbReference type="EMBL" id="CYXM01000002">
    <property type="protein sequence ID" value="CUM77784.1"/>
    <property type="molecule type" value="Genomic_DNA"/>
</dbReference>
<keyword evidence="1" id="KW-0732">Signal</keyword>
<protein>
    <submittedName>
        <fullName evidence="3">Alternate signal-mediated exported protein, CPF_0494 family</fullName>
    </submittedName>
</protein>
<organism evidence="3 5">
    <name type="scientific">Agathobacter rectalis</name>
    <dbReference type="NCBI Taxonomy" id="39491"/>
    <lineage>
        <taxon>Bacteria</taxon>
        <taxon>Bacillati</taxon>
        <taxon>Bacillota</taxon>
        <taxon>Clostridia</taxon>
        <taxon>Lachnospirales</taxon>
        <taxon>Lachnospiraceae</taxon>
        <taxon>Agathobacter</taxon>
    </lineage>
</organism>
<feature type="signal peptide" evidence="1">
    <location>
        <begin position="1"/>
        <end position="18"/>
    </location>
</feature>
<evidence type="ECO:0000313" key="3">
    <source>
        <dbReference type="EMBL" id="CUN37334.1"/>
    </source>
</evidence>
<gene>
    <name evidence="3" type="ORF">ERS852417_00134</name>
    <name evidence="2" type="ORF">ERS852580_00483</name>
    <name evidence="4" type="ORF">LIZ56_00065</name>
</gene>
<dbReference type="OrthoDB" id="1655413at2"/>
<dbReference type="EMBL" id="JAJCJK010000001">
    <property type="protein sequence ID" value="MCB6936813.1"/>
    <property type="molecule type" value="Genomic_DNA"/>
</dbReference>
<evidence type="ECO:0000313" key="5">
    <source>
        <dbReference type="Proteomes" id="UP000095384"/>
    </source>
</evidence>
<dbReference type="Proteomes" id="UP001197684">
    <property type="component" value="Unassembled WGS sequence"/>
</dbReference>
<evidence type="ECO:0000313" key="2">
    <source>
        <dbReference type="EMBL" id="CUM77784.1"/>
    </source>
</evidence>
<dbReference type="Proteomes" id="UP000095384">
    <property type="component" value="Unassembled WGS sequence"/>
</dbReference>
<accession>A0A173WD29</accession>
<name>A0A173WD29_9FIRM</name>
<reference evidence="5 6" key="1">
    <citation type="submission" date="2015-09" db="EMBL/GenBank/DDBJ databases">
        <authorList>
            <consortium name="Pathogen Informatics"/>
        </authorList>
    </citation>
    <scope>NUCLEOTIDE SEQUENCE [LARGE SCALE GENOMIC DNA]</scope>
    <source>
        <strain evidence="3 5">2789STDY5608860</strain>
        <strain evidence="2 6">2789STDY5834968</strain>
    </source>
</reference>